<evidence type="ECO:0000313" key="6">
    <source>
        <dbReference type="EMBL" id="KAJ7001300.1"/>
    </source>
</evidence>
<keyword evidence="3" id="KW-0378">Hydrolase</keyword>
<comment type="subcellular location">
    <subcellularLocation>
        <location evidence="1">Nucleus</location>
    </subcellularLocation>
</comment>
<accession>A0AAD6R3Y9</accession>
<evidence type="ECO:0000256" key="1">
    <source>
        <dbReference type="ARBA" id="ARBA00004123"/>
    </source>
</evidence>
<evidence type="ECO:0000313" key="7">
    <source>
        <dbReference type="Proteomes" id="UP001164929"/>
    </source>
</evidence>
<dbReference type="Proteomes" id="UP001164929">
    <property type="component" value="Chromosome 4"/>
</dbReference>
<dbReference type="PANTHER" id="PTHR45821">
    <property type="entry name" value="SNF2 DOMAIN-CONTAINING PROTEIN CLASSY 2-RELATED"/>
    <property type="match status" value="1"/>
</dbReference>
<comment type="caution">
    <text evidence="6">The sequence shown here is derived from an EMBL/GenBank/DDBJ whole genome shotgun (WGS) entry which is preliminary data.</text>
</comment>
<gene>
    <name evidence="6" type="ORF">NC653_011663</name>
</gene>
<dbReference type="AlphaFoldDB" id="A0AAD6R3Y9"/>
<dbReference type="Gene3D" id="3.40.50.300">
    <property type="entry name" value="P-loop containing nucleotide triphosphate hydrolases"/>
    <property type="match status" value="1"/>
</dbReference>
<dbReference type="GO" id="GO:0005634">
    <property type="term" value="C:nucleus"/>
    <property type="evidence" value="ECO:0007669"/>
    <property type="project" value="UniProtKB-SubCell"/>
</dbReference>
<organism evidence="6 7">
    <name type="scientific">Populus alba x Populus x berolinensis</name>
    <dbReference type="NCBI Taxonomy" id="444605"/>
    <lineage>
        <taxon>Eukaryota</taxon>
        <taxon>Viridiplantae</taxon>
        <taxon>Streptophyta</taxon>
        <taxon>Embryophyta</taxon>
        <taxon>Tracheophyta</taxon>
        <taxon>Spermatophyta</taxon>
        <taxon>Magnoliopsida</taxon>
        <taxon>eudicotyledons</taxon>
        <taxon>Gunneridae</taxon>
        <taxon>Pentapetalae</taxon>
        <taxon>rosids</taxon>
        <taxon>fabids</taxon>
        <taxon>Malpighiales</taxon>
        <taxon>Salicaceae</taxon>
        <taxon>Saliceae</taxon>
        <taxon>Populus</taxon>
    </lineage>
</organism>
<protein>
    <submittedName>
        <fullName evidence="6">Uncharacterized protein</fullName>
    </submittedName>
</protein>
<reference evidence="6 7" key="1">
    <citation type="journal article" date="2023" name="Mol. Ecol. Resour.">
        <title>Chromosome-level genome assembly of a triploid poplar Populus alba 'Berolinensis'.</title>
        <authorList>
            <person name="Chen S."/>
            <person name="Yu Y."/>
            <person name="Wang X."/>
            <person name="Wang S."/>
            <person name="Zhang T."/>
            <person name="Zhou Y."/>
            <person name="He R."/>
            <person name="Meng N."/>
            <person name="Wang Y."/>
            <person name="Liu W."/>
            <person name="Liu Z."/>
            <person name="Liu J."/>
            <person name="Guo Q."/>
            <person name="Huang H."/>
            <person name="Sederoff R.R."/>
            <person name="Wang G."/>
            <person name="Qu G."/>
            <person name="Chen S."/>
        </authorList>
    </citation>
    <scope>NUCLEOTIDE SEQUENCE [LARGE SCALE GENOMIC DNA]</scope>
    <source>
        <strain evidence="6">SC-2020</strain>
    </source>
</reference>
<keyword evidence="4" id="KW-0067">ATP-binding</keyword>
<keyword evidence="3" id="KW-0347">Helicase</keyword>
<dbReference type="InterPro" id="IPR027417">
    <property type="entry name" value="P-loop_NTPase"/>
</dbReference>
<dbReference type="PANTHER" id="PTHR45821:SF1">
    <property type="entry name" value="ATP-DEPENDENT HELICASE FAMILY PROTEIN-RELATED"/>
    <property type="match status" value="1"/>
</dbReference>
<dbReference type="GO" id="GO:0004386">
    <property type="term" value="F:helicase activity"/>
    <property type="evidence" value="ECO:0007669"/>
    <property type="project" value="UniProtKB-KW"/>
</dbReference>
<keyword evidence="7" id="KW-1185">Reference proteome</keyword>
<keyword evidence="2" id="KW-0547">Nucleotide-binding</keyword>
<dbReference type="SUPFAM" id="SSF52540">
    <property type="entry name" value="P-loop containing nucleoside triphosphate hydrolases"/>
    <property type="match status" value="1"/>
</dbReference>
<evidence type="ECO:0000256" key="2">
    <source>
        <dbReference type="ARBA" id="ARBA00022741"/>
    </source>
</evidence>
<dbReference type="EMBL" id="JAQIZT010000004">
    <property type="protein sequence ID" value="KAJ7001300.1"/>
    <property type="molecule type" value="Genomic_DNA"/>
</dbReference>
<dbReference type="GO" id="GO:0005524">
    <property type="term" value="F:ATP binding"/>
    <property type="evidence" value="ECO:0007669"/>
    <property type="project" value="UniProtKB-KW"/>
</dbReference>
<sequence length="144" mass="16040">MPLRLLERLSAKIKGWSPGKELFIITGGSNAGNRERCMERFNGSPDAKVFFGSIKACGEGIFLVGASRIIISHWNDYFGDQEFEAKTVDVNECDDVFFDSPGLREDLKVSSWRRTQKPLETNVESGKHGELVEDAVDLITIKSA</sequence>
<dbReference type="InterPro" id="IPR044567">
    <property type="entry name" value="CLSY/DRD1"/>
</dbReference>
<dbReference type="GO" id="GO:0080188">
    <property type="term" value="P:gene silencing by siRNA-directed DNA methylation"/>
    <property type="evidence" value="ECO:0007669"/>
    <property type="project" value="InterPro"/>
</dbReference>
<evidence type="ECO:0000256" key="3">
    <source>
        <dbReference type="ARBA" id="ARBA00022806"/>
    </source>
</evidence>
<evidence type="ECO:0000256" key="5">
    <source>
        <dbReference type="ARBA" id="ARBA00023242"/>
    </source>
</evidence>
<evidence type="ECO:0000256" key="4">
    <source>
        <dbReference type="ARBA" id="ARBA00022840"/>
    </source>
</evidence>
<name>A0AAD6R3Y9_9ROSI</name>
<keyword evidence="5" id="KW-0539">Nucleus</keyword>
<proteinExistence type="predicted"/>